<comment type="subunit">
    <text evidence="4">Interacts with HscA and stimulates its ATPase activity.</text>
</comment>
<sequence length="210" mass="22708">MTDFADGVAPAVNSGAADAAAGALSDARFAADHFALFGLARDFRIDTAALERNYRALQAQTHPDRFVTAGDSERRRALQWATRVNEAYETLKKPLSRARYLLAELGGESDFVRNNALPTDFLVAQMELRETVADAVAARQVETLESLRDERALALRAGYEALAAILAAAAAVADSQRTTPLAQAADAIRRLMFEEKLLADIDDALAALDE</sequence>
<dbReference type="PANTHER" id="PTHR14021:SF15">
    <property type="entry name" value="IRON-SULFUR CLUSTER CO-CHAPERONE PROTEIN HSCB"/>
    <property type="match status" value="1"/>
</dbReference>
<dbReference type="HAMAP" id="MF_00682">
    <property type="entry name" value="HscB"/>
    <property type="match status" value="1"/>
</dbReference>
<feature type="domain" description="J" evidence="5">
    <location>
        <begin position="32"/>
        <end position="106"/>
    </location>
</feature>
<organism evidence="6 7">
    <name type="scientific">Rhodocyclus tenuis</name>
    <name type="common">Rhodospirillum tenue</name>
    <dbReference type="NCBI Taxonomy" id="1066"/>
    <lineage>
        <taxon>Bacteria</taxon>
        <taxon>Pseudomonadati</taxon>
        <taxon>Pseudomonadota</taxon>
        <taxon>Betaproteobacteria</taxon>
        <taxon>Rhodocyclales</taxon>
        <taxon>Rhodocyclaceae</taxon>
        <taxon>Rhodocyclus</taxon>
    </lineage>
</organism>
<dbReference type="PROSITE" id="PS50076">
    <property type="entry name" value="DNAJ_2"/>
    <property type="match status" value="1"/>
</dbReference>
<evidence type="ECO:0000256" key="3">
    <source>
        <dbReference type="ARBA" id="ARBA00025596"/>
    </source>
</evidence>
<dbReference type="SUPFAM" id="SSF46565">
    <property type="entry name" value="Chaperone J-domain"/>
    <property type="match status" value="1"/>
</dbReference>
<evidence type="ECO:0000259" key="5">
    <source>
        <dbReference type="PROSITE" id="PS50076"/>
    </source>
</evidence>
<dbReference type="OrthoDB" id="287587at2"/>
<dbReference type="Proteomes" id="UP000480275">
    <property type="component" value="Unassembled WGS sequence"/>
</dbReference>
<name>A0A6L5JUN3_RHOTE</name>
<dbReference type="AlphaFoldDB" id="A0A6L5JUN3"/>
<reference evidence="6 7" key="1">
    <citation type="submission" date="2019-10" db="EMBL/GenBank/DDBJ databases">
        <title>Whole-genome sequence of the purple nonsulfur photosynthetic bacterium Rhodocyclus tenuis.</title>
        <authorList>
            <person name="Kyndt J.A."/>
            <person name="Meyer T.E."/>
        </authorList>
    </citation>
    <scope>NUCLEOTIDE SEQUENCE [LARGE SCALE GENOMIC DNA]</scope>
    <source>
        <strain evidence="6 7">DSM 110</strain>
    </source>
</reference>
<dbReference type="InterPro" id="IPR001623">
    <property type="entry name" value="DnaJ_domain"/>
</dbReference>
<dbReference type="CDD" id="cd06257">
    <property type="entry name" value="DnaJ"/>
    <property type="match status" value="1"/>
</dbReference>
<dbReference type="InterPro" id="IPR036869">
    <property type="entry name" value="J_dom_sf"/>
</dbReference>
<dbReference type="EMBL" id="WIXJ01000002">
    <property type="protein sequence ID" value="MQY50919.1"/>
    <property type="molecule type" value="Genomic_DNA"/>
</dbReference>
<comment type="similarity">
    <text evidence="1 4">Belongs to the HscB family.</text>
</comment>
<dbReference type="InterPro" id="IPR004640">
    <property type="entry name" value="HscB"/>
</dbReference>
<dbReference type="Gene3D" id="1.10.287.110">
    <property type="entry name" value="DnaJ domain"/>
    <property type="match status" value="1"/>
</dbReference>
<keyword evidence="2 4" id="KW-0143">Chaperone</keyword>
<dbReference type="GO" id="GO:0051259">
    <property type="term" value="P:protein complex oligomerization"/>
    <property type="evidence" value="ECO:0007669"/>
    <property type="project" value="InterPro"/>
</dbReference>
<dbReference type="InterPro" id="IPR009073">
    <property type="entry name" value="HscB_oligo_C"/>
</dbReference>
<dbReference type="Pfam" id="PF07743">
    <property type="entry name" value="HSCB_C"/>
    <property type="match status" value="1"/>
</dbReference>
<comment type="function">
    <text evidence="3 4">Co-chaperone involved in the maturation of iron-sulfur cluster-containing proteins. Seems to help targeting proteins to be folded toward HscA.</text>
</comment>
<gene>
    <name evidence="4 6" type="primary">hscB</name>
    <name evidence="6" type="ORF">GHK24_03885</name>
</gene>
<evidence type="ECO:0000256" key="2">
    <source>
        <dbReference type="ARBA" id="ARBA00023186"/>
    </source>
</evidence>
<dbReference type="NCBIfam" id="TIGR00714">
    <property type="entry name" value="hscB"/>
    <property type="match status" value="1"/>
</dbReference>
<proteinExistence type="inferred from homology"/>
<dbReference type="GO" id="GO:1990230">
    <property type="term" value="C:iron-sulfur cluster transfer complex"/>
    <property type="evidence" value="ECO:0007669"/>
    <property type="project" value="TreeGrafter"/>
</dbReference>
<evidence type="ECO:0000313" key="6">
    <source>
        <dbReference type="EMBL" id="MQY50919.1"/>
    </source>
</evidence>
<dbReference type="PANTHER" id="PTHR14021">
    <property type="entry name" value="IRON-SULFUR CLUSTER CO-CHAPERONE PROTEIN HSCB"/>
    <property type="match status" value="1"/>
</dbReference>
<evidence type="ECO:0000313" key="7">
    <source>
        <dbReference type="Proteomes" id="UP000480275"/>
    </source>
</evidence>
<dbReference type="GO" id="GO:0044571">
    <property type="term" value="P:[2Fe-2S] cluster assembly"/>
    <property type="evidence" value="ECO:0007669"/>
    <property type="project" value="InterPro"/>
</dbReference>
<comment type="caution">
    <text evidence="6">The sequence shown here is derived from an EMBL/GenBank/DDBJ whole genome shotgun (WGS) entry which is preliminary data.</text>
</comment>
<dbReference type="Pfam" id="PF00226">
    <property type="entry name" value="DnaJ"/>
    <property type="match status" value="1"/>
</dbReference>
<dbReference type="InterPro" id="IPR036386">
    <property type="entry name" value="HscB_C_sf"/>
</dbReference>
<evidence type="ECO:0000256" key="1">
    <source>
        <dbReference type="ARBA" id="ARBA00010476"/>
    </source>
</evidence>
<dbReference type="SUPFAM" id="SSF47144">
    <property type="entry name" value="HSC20 (HSCB), C-terminal oligomerisation domain"/>
    <property type="match status" value="1"/>
</dbReference>
<dbReference type="GO" id="GO:0051087">
    <property type="term" value="F:protein-folding chaperone binding"/>
    <property type="evidence" value="ECO:0007669"/>
    <property type="project" value="InterPro"/>
</dbReference>
<evidence type="ECO:0000256" key="4">
    <source>
        <dbReference type="HAMAP-Rule" id="MF_00682"/>
    </source>
</evidence>
<dbReference type="Gene3D" id="1.20.1280.20">
    <property type="entry name" value="HscB, C-terminal domain"/>
    <property type="match status" value="1"/>
</dbReference>
<dbReference type="GO" id="GO:0001671">
    <property type="term" value="F:ATPase activator activity"/>
    <property type="evidence" value="ECO:0007669"/>
    <property type="project" value="InterPro"/>
</dbReference>
<protein>
    <recommendedName>
        <fullName evidence="4">Co-chaperone protein HscB homolog</fullName>
    </recommendedName>
</protein>
<dbReference type="SMART" id="SM00271">
    <property type="entry name" value="DnaJ"/>
    <property type="match status" value="1"/>
</dbReference>
<dbReference type="GO" id="GO:0006457">
    <property type="term" value="P:protein folding"/>
    <property type="evidence" value="ECO:0007669"/>
    <property type="project" value="UniProtKB-UniRule"/>
</dbReference>
<accession>A0A6L5JUN3</accession>